<sequence length="366" mass="43129">MTEKILRFITQFAEIYAVYIFNPSILNVENHPKLRGVYQNDDELLNRLITDIQSYVRLSDSNPFSFEEKFYTTDFTVIQPIMSASWFFMAINLLLKLPVNSKCKQILVEHYRKETISDNDARFLEEFNKSYRNDDAVRWYTRTGFLFRTLNHLFRGRRVDKLAFFRFFIRDLYEQLRIFQQNQPWLSPPFYRGQLMSLDELCHISHMSILNSKFSSFRQAHLCASSFFSMTTGVSVALFFAGIGNYQLDNPVQSVLFVVKAPNSGRIPCTKPFASINHVSYFETENEILFSTGTLFDIQSIRYHSMEYFWTIELLLVDENLANEIREVSNMFSNVYIQYFIVSIYFTPKKSRGGRRHSNTPKVTLE</sequence>
<comment type="caution">
    <text evidence="1">The sequence shown here is derived from an EMBL/GenBank/DDBJ whole genome shotgun (WGS) entry which is preliminary data.</text>
</comment>
<accession>A0A814TVH5</accession>
<reference evidence="1" key="1">
    <citation type="submission" date="2021-02" db="EMBL/GenBank/DDBJ databases">
        <authorList>
            <person name="Nowell W R."/>
        </authorList>
    </citation>
    <scope>NUCLEOTIDE SEQUENCE</scope>
</reference>
<dbReference type="EMBL" id="CAJNOR010001583">
    <property type="protein sequence ID" value="CAF1167605.1"/>
    <property type="molecule type" value="Genomic_DNA"/>
</dbReference>
<protein>
    <submittedName>
        <fullName evidence="1">Uncharacterized protein</fullName>
    </submittedName>
</protein>
<name>A0A814TVH5_ADIRI</name>
<dbReference type="OrthoDB" id="10063925at2759"/>
<organism evidence="1 3">
    <name type="scientific">Adineta ricciae</name>
    <name type="common">Rotifer</name>
    <dbReference type="NCBI Taxonomy" id="249248"/>
    <lineage>
        <taxon>Eukaryota</taxon>
        <taxon>Metazoa</taxon>
        <taxon>Spiralia</taxon>
        <taxon>Gnathifera</taxon>
        <taxon>Rotifera</taxon>
        <taxon>Eurotatoria</taxon>
        <taxon>Bdelloidea</taxon>
        <taxon>Adinetida</taxon>
        <taxon>Adinetidae</taxon>
        <taxon>Adineta</taxon>
    </lineage>
</organism>
<evidence type="ECO:0000313" key="3">
    <source>
        <dbReference type="Proteomes" id="UP000663828"/>
    </source>
</evidence>
<proteinExistence type="predicted"/>
<evidence type="ECO:0000313" key="1">
    <source>
        <dbReference type="EMBL" id="CAF1167605.1"/>
    </source>
</evidence>
<dbReference type="Proteomes" id="UP000663828">
    <property type="component" value="Unassembled WGS sequence"/>
</dbReference>
<dbReference type="SUPFAM" id="SSF56399">
    <property type="entry name" value="ADP-ribosylation"/>
    <property type="match status" value="1"/>
</dbReference>
<dbReference type="EMBL" id="CAJNOJ010000764">
    <property type="protein sequence ID" value="CAF1520130.1"/>
    <property type="molecule type" value="Genomic_DNA"/>
</dbReference>
<gene>
    <name evidence="2" type="ORF">EDS130_LOCUS43822</name>
    <name evidence="1" type="ORF">XAT740_LOCUS21841</name>
</gene>
<evidence type="ECO:0000313" key="2">
    <source>
        <dbReference type="EMBL" id="CAF1520130.1"/>
    </source>
</evidence>
<dbReference type="Proteomes" id="UP000663852">
    <property type="component" value="Unassembled WGS sequence"/>
</dbReference>
<keyword evidence="3" id="KW-1185">Reference proteome</keyword>
<dbReference type="Gene3D" id="3.90.176.10">
    <property type="entry name" value="Toxin ADP-ribosyltransferase, Chain A, domain 1"/>
    <property type="match status" value="1"/>
</dbReference>
<dbReference type="AlphaFoldDB" id="A0A814TVH5"/>